<protein>
    <submittedName>
        <fullName evidence="2">Uncharacterized protein</fullName>
    </submittedName>
</protein>
<evidence type="ECO:0000256" key="1">
    <source>
        <dbReference type="SAM" id="MobiDB-lite"/>
    </source>
</evidence>
<reference evidence="2" key="2">
    <citation type="submission" date="2023-06" db="EMBL/GenBank/DDBJ databases">
        <authorList>
            <person name="Ma L."/>
            <person name="Liu K.-W."/>
            <person name="Li Z."/>
            <person name="Hsiao Y.-Y."/>
            <person name="Qi Y."/>
            <person name="Fu T."/>
            <person name="Tang G."/>
            <person name="Zhang D."/>
            <person name="Sun W.-H."/>
            <person name="Liu D.-K."/>
            <person name="Li Y."/>
            <person name="Chen G.-Z."/>
            <person name="Liu X.-D."/>
            <person name="Liao X.-Y."/>
            <person name="Jiang Y.-T."/>
            <person name="Yu X."/>
            <person name="Hao Y."/>
            <person name="Huang J."/>
            <person name="Zhao X.-W."/>
            <person name="Ke S."/>
            <person name="Chen Y.-Y."/>
            <person name="Wu W.-L."/>
            <person name="Hsu J.-L."/>
            <person name="Lin Y.-F."/>
            <person name="Huang M.-D."/>
            <person name="Li C.-Y."/>
            <person name="Huang L."/>
            <person name="Wang Z.-W."/>
            <person name="Zhao X."/>
            <person name="Zhong W.-Y."/>
            <person name="Peng D.-H."/>
            <person name="Ahmad S."/>
            <person name="Lan S."/>
            <person name="Zhang J.-S."/>
            <person name="Tsai W.-C."/>
            <person name="Van De Peer Y."/>
            <person name="Liu Z.-J."/>
        </authorList>
    </citation>
    <scope>NUCLEOTIDE SEQUENCE</scope>
    <source>
        <strain evidence="2">CP</strain>
        <tissue evidence="2">Leaves</tissue>
    </source>
</reference>
<reference evidence="2" key="1">
    <citation type="journal article" date="2023" name="Nat. Commun.">
        <title>Diploid and tetraploid genomes of Acorus and the evolution of monocots.</title>
        <authorList>
            <person name="Ma L."/>
            <person name="Liu K.W."/>
            <person name="Li Z."/>
            <person name="Hsiao Y.Y."/>
            <person name="Qi Y."/>
            <person name="Fu T."/>
            <person name="Tang G.D."/>
            <person name="Zhang D."/>
            <person name="Sun W.H."/>
            <person name="Liu D.K."/>
            <person name="Li Y."/>
            <person name="Chen G.Z."/>
            <person name="Liu X.D."/>
            <person name="Liao X.Y."/>
            <person name="Jiang Y.T."/>
            <person name="Yu X."/>
            <person name="Hao Y."/>
            <person name="Huang J."/>
            <person name="Zhao X.W."/>
            <person name="Ke S."/>
            <person name="Chen Y.Y."/>
            <person name="Wu W.L."/>
            <person name="Hsu J.L."/>
            <person name="Lin Y.F."/>
            <person name="Huang M.D."/>
            <person name="Li C.Y."/>
            <person name="Huang L."/>
            <person name="Wang Z.W."/>
            <person name="Zhao X."/>
            <person name="Zhong W.Y."/>
            <person name="Peng D.H."/>
            <person name="Ahmad S."/>
            <person name="Lan S."/>
            <person name="Zhang J.S."/>
            <person name="Tsai W.C."/>
            <person name="Van de Peer Y."/>
            <person name="Liu Z.J."/>
        </authorList>
    </citation>
    <scope>NUCLEOTIDE SEQUENCE</scope>
    <source>
        <strain evidence="2">CP</strain>
    </source>
</reference>
<accession>A0AAV9FVM7</accession>
<gene>
    <name evidence="2" type="ORF">QJS10_CPA01g01638</name>
</gene>
<dbReference type="Proteomes" id="UP001180020">
    <property type="component" value="Unassembled WGS sequence"/>
</dbReference>
<feature type="region of interest" description="Disordered" evidence="1">
    <location>
        <begin position="49"/>
        <end position="75"/>
    </location>
</feature>
<name>A0AAV9FVM7_ACOCL</name>
<dbReference type="AlphaFoldDB" id="A0AAV9FVM7"/>
<dbReference type="EMBL" id="JAUJYO010000001">
    <property type="protein sequence ID" value="KAK1327172.1"/>
    <property type="molecule type" value="Genomic_DNA"/>
</dbReference>
<keyword evidence="3" id="KW-1185">Reference proteome</keyword>
<sequence length="75" mass="8357">MASSTSSPSKPLHLLWKTELETVSIWRRPRCIEAAEPTRHQRQPMEALLWGHGGGTQGAHGSLVKTHWSQVSTTK</sequence>
<evidence type="ECO:0000313" key="2">
    <source>
        <dbReference type="EMBL" id="KAK1327172.1"/>
    </source>
</evidence>
<comment type="caution">
    <text evidence="2">The sequence shown here is derived from an EMBL/GenBank/DDBJ whole genome shotgun (WGS) entry which is preliminary data.</text>
</comment>
<organism evidence="2 3">
    <name type="scientific">Acorus calamus</name>
    <name type="common">Sweet flag</name>
    <dbReference type="NCBI Taxonomy" id="4465"/>
    <lineage>
        <taxon>Eukaryota</taxon>
        <taxon>Viridiplantae</taxon>
        <taxon>Streptophyta</taxon>
        <taxon>Embryophyta</taxon>
        <taxon>Tracheophyta</taxon>
        <taxon>Spermatophyta</taxon>
        <taxon>Magnoliopsida</taxon>
        <taxon>Liliopsida</taxon>
        <taxon>Acoraceae</taxon>
        <taxon>Acorus</taxon>
    </lineage>
</organism>
<evidence type="ECO:0000313" key="3">
    <source>
        <dbReference type="Proteomes" id="UP001180020"/>
    </source>
</evidence>
<proteinExistence type="predicted"/>